<dbReference type="PATRIC" id="fig|361041.3.peg.2846"/>
<feature type="domain" description="p-hydroxybenzoic acid efflux pump subunit AaeA-like beta-barrel" evidence="5">
    <location>
        <begin position="272"/>
        <end position="362"/>
    </location>
</feature>
<accession>A0A0F5L2V1</accession>
<dbReference type="InterPro" id="IPR050739">
    <property type="entry name" value="MFP"/>
</dbReference>
<dbReference type="GO" id="GO:0055085">
    <property type="term" value="P:transmembrane transport"/>
    <property type="evidence" value="ECO:0007669"/>
    <property type="project" value="InterPro"/>
</dbReference>
<dbReference type="STRING" id="361041.VW35_17210"/>
<dbReference type="Gene3D" id="2.40.30.170">
    <property type="match status" value="1"/>
</dbReference>
<dbReference type="SUPFAM" id="SSF111369">
    <property type="entry name" value="HlyD-like secretion proteins"/>
    <property type="match status" value="2"/>
</dbReference>
<dbReference type="OrthoDB" id="9811754at2"/>
<evidence type="ECO:0000256" key="3">
    <source>
        <dbReference type="SAM" id="Phobius"/>
    </source>
</evidence>
<keyword evidence="3" id="KW-0812">Transmembrane</keyword>
<name>A0A0F5L2V1_9HYPH</name>
<protein>
    <submittedName>
        <fullName evidence="6">Uncharacterized protein</fullName>
    </submittedName>
</protein>
<dbReference type="PANTHER" id="PTHR30386">
    <property type="entry name" value="MEMBRANE FUSION SUBUNIT OF EMRAB-TOLC MULTIDRUG EFFLUX PUMP"/>
    <property type="match status" value="1"/>
</dbReference>
<organism evidence="6 7">
    <name type="scientific">Devosia soli</name>
    <dbReference type="NCBI Taxonomy" id="361041"/>
    <lineage>
        <taxon>Bacteria</taxon>
        <taxon>Pseudomonadati</taxon>
        <taxon>Pseudomonadota</taxon>
        <taxon>Alphaproteobacteria</taxon>
        <taxon>Hyphomicrobiales</taxon>
        <taxon>Devosiaceae</taxon>
        <taxon>Devosia</taxon>
    </lineage>
</organism>
<keyword evidence="3" id="KW-1133">Transmembrane helix</keyword>
<feature type="compositionally biased region" description="Basic and acidic residues" evidence="2">
    <location>
        <begin position="1"/>
        <end position="10"/>
    </location>
</feature>
<proteinExistence type="predicted"/>
<dbReference type="Gene3D" id="1.10.287.470">
    <property type="entry name" value="Helix hairpin bin"/>
    <property type="match status" value="1"/>
</dbReference>
<dbReference type="Pfam" id="PF25917">
    <property type="entry name" value="BSH_RND"/>
    <property type="match status" value="1"/>
</dbReference>
<feature type="domain" description="Multidrug resistance protein MdtA-like barrel-sandwich hybrid" evidence="4">
    <location>
        <begin position="76"/>
        <end position="266"/>
    </location>
</feature>
<feature type="transmembrane region" description="Helical" evidence="3">
    <location>
        <begin position="40"/>
        <end position="59"/>
    </location>
</feature>
<dbReference type="EMBL" id="LAJG01000042">
    <property type="protein sequence ID" value="KKB76525.1"/>
    <property type="molecule type" value="Genomic_DNA"/>
</dbReference>
<dbReference type="Gene3D" id="2.40.50.100">
    <property type="match status" value="1"/>
</dbReference>
<gene>
    <name evidence="6" type="ORF">VW35_17210</name>
</gene>
<evidence type="ECO:0000313" key="7">
    <source>
        <dbReference type="Proteomes" id="UP000033514"/>
    </source>
</evidence>
<evidence type="ECO:0000259" key="4">
    <source>
        <dbReference type="Pfam" id="PF25917"/>
    </source>
</evidence>
<keyword evidence="7" id="KW-1185">Reference proteome</keyword>
<keyword evidence="3" id="KW-0472">Membrane</keyword>
<dbReference type="InterPro" id="IPR058634">
    <property type="entry name" value="AaeA-lik-b-barrel"/>
</dbReference>
<comment type="subcellular location">
    <subcellularLocation>
        <location evidence="1">Cell envelope</location>
    </subcellularLocation>
</comment>
<reference evidence="6 7" key="1">
    <citation type="submission" date="2015-03" db="EMBL/GenBank/DDBJ databases">
        <authorList>
            <person name="Hassan Y.I."/>
            <person name="Lepp D."/>
            <person name="Zhou T."/>
        </authorList>
    </citation>
    <scope>NUCLEOTIDE SEQUENCE [LARGE SCALE GENOMIC DNA]</scope>
    <source>
        <strain evidence="6 7">GH2-10</strain>
    </source>
</reference>
<dbReference type="InterPro" id="IPR058625">
    <property type="entry name" value="MdtA-like_BSH"/>
</dbReference>
<dbReference type="Pfam" id="PF25963">
    <property type="entry name" value="Beta-barrel_AAEA"/>
    <property type="match status" value="1"/>
</dbReference>
<evidence type="ECO:0000256" key="1">
    <source>
        <dbReference type="ARBA" id="ARBA00004196"/>
    </source>
</evidence>
<evidence type="ECO:0000256" key="2">
    <source>
        <dbReference type="SAM" id="MobiDB-lite"/>
    </source>
</evidence>
<dbReference type="GO" id="GO:0030313">
    <property type="term" value="C:cell envelope"/>
    <property type="evidence" value="ECO:0007669"/>
    <property type="project" value="UniProtKB-SubCell"/>
</dbReference>
<sequence>MNAHAKEPKPGEATPVAANEVTSPLPPTEPTKKKRRPGRLLLMVSVPLLLVVGGGYFYLTGGRFEETDNAYVQQAKVALSADVAGRITEVDVSENMMVHAGDEIFAIDPEPYQIALEQANAALGTARVNVEQLKVAYATATKALNAANEVLAIQQSKFDRQNTLVTQGIASTATLDDPKLALQQAQNAVSTAQQQVDNAAAALGGNADIDTDAHPAVKTALAAVSLAERNLAKTKVVAVTDGVISQVASLNVGQFVAAGTTIASLVETKASWVEANFKETQLAGIRVGMKADVAVDAIPGKPIEGTVTSIGAATGSEFSLIPAQNATGNWVKVTQRIPVRIDFGHAVPADLLRSGMSAVVSVDTGANTLERITGEAKPL</sequence>
<evidence type="ECO:0000313" key="6">
    <source>
        <dbReference type="EMBL" id="KKB76525.1"/>
    </source>
</evidence>
<dbReference type="Proteomes" id="UP000033514">
    <property type="component" value="Unassembled WGS sequence"/>
</dbReference>
<evidence type="ECO:0000259" key="5">
    <source>
        <dbReference type="Pfam" id="PF25963"/>
    </source>
</evidence>
<comment type="caution">
    <text evidence="6">The sequence shown here is derived from an EMBL/GenBank/DDBJ whole genome shotgun (WGS) entry which is preliminary data.</text>
</comment>
<feature type="region of interest" description="Disordered" evidence="2">
    <location>
        <begin position="1"/>
        <end position="36"/>
    </location>
</feature>
<dbReference type="RefSeq" id="WP_046144315.1">
    <property type="nucleotide sequence ID" value="NZ_LAJG01000042.1"/>
</dbReference>
<dbReference type="AlphaFoldDB" id="A0A0F5L2V1"/>
<dbReference type="PANTHER" id="PTHR30386:SF19">
    <property type="entry name" value="MULTIDRUG EXPORT PROTEIN EMRA-RELATED"/>
    <property type="match status" value="1"/>
</dbReference>